<evidence type="ECO:0000259" key="5">
    <source>
        <dbReference type="PROSITE" id="PS50011"/>
    </source>
</evidence>
<name>A0ABQ5KWV9_9EUKA</name>
<protein>
    <recommendedName>
        <fullName evidence="5">Protein kinase domain-containing protein</fullName>
    </recommendedName>
</protein>
<keyword evidence="1 3" id="KW-0547">Nucleotide-binding</keyword>
<feature type="region of interest" description="Disordered" evidence="4">
    <location>
        <begin position="1"/>
        <end position="40"/>
    </location>
</feature>
<feature type="binding site" evidence="3">
    <location>
        <position position="739"/>
    </location>
    <ligand>
        <name>ATP</name>
        <dbReference type="ChEBI" id="CHEBI:30616"/>
    </ligand>
</feature>
<dbReference type="PROSITE" id="PS50011">
    <property type="entry name" value="PROTEIN_KINASE_DOM"/>
    <property type="match status" value="1"/>
</dbReference>
<dbReference type="SUPFAM" id="SSF56112">
    <property type="entry name" value="Protein kinase-like (PK-like)"/>
    <property type="match status" value="1"/>
</dbReference>
<gene>
    <name evidence="6" type="ORF">ADUPG1_009812</name>
</gene>
<feature type="domain" description="Protein kinase" evidence="5">
    <location>
        <begin position="710"/>
        <end position="948"/>
    </location>
</feature>
<accession>A0ABQ5KWV9</accession>
<feature type="region of interest" description="Disordered" evidence="4">
    <location>
        <begin position="817"/>
        <end position="843"/>
    </location>
</feature>
<proteinExistence type="predicted"/>
<organism evidence="6 7">
    <name type="scientific">Aduncisulcus paluster</name>
    <dbReference type="NCBI Taxonomy" id="2918883"/>
    <lineage>
        <taxon>Eukaryota</taxon>
        <taxon>Metamonada</taxon>
        <taxon>Carpediemonas-like organisms</taxon>
        <taxon>Aduncisulcus</taxon>
    </lineage>
</organism>
<dbReference type="PROSITE" id="PS00108">
    <property type="entry name" value="PROTEIN_KINASE_ST"/>
    <property type="match status" value="1"/>
</dbReference>
<dbReference type="InterPro" id="IPR011009">
    <property type="entry name" value="Kinase-like_dom_sf"/>
</dbReference>
<dbReference type="PROSITE" id="PS00107">
    <property type="entry name" value="PROTEIN_KINASE_ATP"/>
    <property type="match status" value="1"/>
</dbReference>
<sequence length="948" mass="108245">MRPIHSKSDSTTYRVSEDSPAKDEKSEDESSNESLFPSSTYTSLNPIETYDAQPICQVLDRRIVPISREDHSPKIISAEIGPIKFEDSNIETHSFRNPSSLEGAYISFSDQLPSQLYITFTSRNLSLNSAHPVFISSSLGEKTTKIYKFPDLIPTNPVHWYYLPIHLDDITSFTIEMVTESSKLEITSIAFVRKETLEESRTSQKSRLDCEKLWSKIPPVMAEFMKEGSRHSIPIPRSDPTIINPAFDNVEGIDYLYSKKFKEKYDKSPRAQGMLKGLCDVELSRLSIPFSSPSHLFFSFTDYHGTKIFKKYELTESKHENEWHFLPIDLSNVVKCEIENSNEFDRHFRINSLVFLEKRMYVQKAEWINEGGFSCIPIPRDDSRIVNPASVEARNEYDDKLKDQKREGTFWKSDRSHTWRYFAQKMIKGENSEGIFMMKDEQSGGRFTHISIRFSHSHHIKCAYICLQSLSFMKPPKFLIFTFSCSTQEQQSIKYLFDNPIEGILSLRWFLLPIDLSGVDLCEIEGESQGTGREEFAVHSLAFVREELSEETANRELAEALVSKMWREAIVIKPEFITEGDISSPPIARNELFVIRPSDLRATNNSKSVESVEVLISVNDYSSPSLLFTFTNYYGKKTSKKYEFTEPKHEYEWHFLPIDLLNVSSCDIEGKGRWIEEKSRIFEIRSLIFIRGEDVPLGRESFILTSSATITPQCIIGDGGFGEVLLVKVEGIPIPCVLKKMIKIADKKVVKTCRKEFKVQRKLFNNHKCFNRIPRPLYMLDLLDEDFKGVYGFCMEFCIGGSVKDFSRSWCVGGKYGRGCSSSSVESEDSSSDSDSSSTRIDPMTLDPLRVSALCVGMIECLSEVFKAKPDLIHRDIKPGNFLVRVEPKTIDCAIVLSDLGLAQIQDYISSSTTSKSFVDFYSKSQDDTEAKHKPKRSICGTIVYNSC</sequence>
<dbReference type="Gene3D" id="1.10.510.10">
    <property type="entry name" value="Transferase(Phosphotransferase) domain 1"/>
    <property type="match status" value="1"/>
</dbReference>
<keyword evidence="7" id="KW-1185">Reference proteome</keyword>
<feature type="compositionally biased region" description="Basic and acidic residues" evidence="4">
    <location>
        <begin position="15"/>
        <end position="25"/>
    </location>
</feature>
<comment type="caution">
    <text evidence="6">The sequence shown here is derived from an EMBL/GenBank/DDBJ whole genome shotgun (WGS) entry which is preliminary data.</text>
</comment>
<evidence type="ECO:0000256" key="1">
    <source>
        <dbReference type="ARBA" id="ARBA00022741"/>
    </source>
</evidence>
<evidence type="ECO:0000256" key="4">
    <source>
        <dbReference type="SAM" id="MobiDB-lite"/>
    </source>
</evidence>
<reference evidence="6" key="1">
    <citation type="submission" date="2022-03" db="EMBL/GenBank/DDBJ databases">
        <title>Draft genome sequence of Aduncisulcus paluster, a free-living microaerophilic Fornicata.</title>
        <authorList>
            <person name="Yuyama I."/>
            <person name="Kume K."/>
            <person name="Tamura T."/>
            <person name="Inagaki Y."/>
            <person name="Hashimoto T."/>
        </authorList>
    </citation>
    <scope>NUCLEOTIDE SEQUENCE</scope>
    <source>
        <strain evidence="6">NY0171</strain>
    </source>
</reference>
<evidence type="ECO:0000256" key="2">
    <source>
        <dbReference type="ARBA" id="ARBA00022840"/>
    </source>
</evidence>
<dbReference type="EMBL" id="BQXS01011337">
    <property type="protein sequence ID" value="GKT36932.1"/>
    <property type="molecule type" value="Genomic_DNA"/>
</dbReference>
<dbReference type="Proteomes" id="UP001057375">
    <property type="component" value="Unassembled WGS sequence"/>
</dbReference>
<dbReference type="InterPro" id="IPR000719">
    <property type="entry name" value="Prot_kinase_dom"/>
</dbReference>
<feature type="non-terminal residue" evidence="6">
    <location>
        <position position="948"/>
    </location>
</feature>
<evidence type="ECO:0000313" key="6">
    <source>
        <dbReference type="EMBL" id="GKT36932.1"/>
    </source>
</evidence>
<evidence type="ECO:0000256" key="3">
    <source>
        <dbReference type="PROSITE-ProRule" id="PRU10141"/>
    </source>
</evidence>
<dbReference type="InterPro" id="IPR008271">
    <property type="entry name" value="Ser/Thr_kinase_AS"/>
</dbReference>
<keyword evidence="2 3" id="KW-0067">ATP-binding</keyword>
<evidence type="ECO:0000313" key="7">
    <source>
        <dbReference type="Proteomes" id="UP001057375"/>
    </source>
</evidence>
<dbReference type="InterPro" id="IPR017441">
    <property type="entry name" value="Protein_kinase_ATP_BS"/>
</dbReference>